<feature type="transmembrane region" description="Helical" evidence="1">
    <location>
        <begin position="36"/>
        <end position="55"/>
    </location>
</feature>
<dbReference type="EMBL" id="VSSQ01000615">
    <property type="protein sequence ID" value="MPL98555.1"/>
    <property type="molecule type" value="Genomic_DNA"/>
</dbReference>
<reference evidence="2" key="1">
    <citation type="submission" date="2019-08" db="EMBL/GenBank/DDBJ databases">
        <authorList>
            <person name="Kucharzyk K."/>
            <person name="Murdoch R.W."/>
            <person name="Higgins S."/>
            <person name="Loffler F."/>
        </authorList>
    </citation>
    <scope>NUCLEOTIDE SEQUENCE</scope>
</reference>
<dbReference type="PIRSF" id="PIRSF016789">
    <property type="entry name" value="DUF454"/>
    <property type="match status" value="1"/>
</dbReference>
<keyword evidence="1" id="KW-1133">Transmembrane helix</keyword>
<feature type="transmembrane region" description="Helical" evidence="1">
    <location>
        <begin position="7"/>
        <end position="30"/>
    </location>
</feature>
<keyword evidence="1" id="KW-0812">Transmembrane</keyword>
<dbReference type="AlphaFoldDB" id="A0A644W495"/>
<keyword evidence="1" id="KW-0472">Membrane</keyword>
<dbReference type="PANTHER" id="PTHR35813">
    <property type="entry name" value="INNER MEMBRANE PROTEIN YBAN"/>
    <property type="match status" value="1"/>
</dbReference>
<dbReference type="GO" id="GO:0005886">
    <property type="term" value="C:plasma membrane"/>
    <property type="evidence" value="ECO:0007669"/>
    <property type="project" value="TreeGrafter"/>
</dbReference>
<dbReference type="PANTHER" id="PTHR35813:SF1">
    <property type="entry name" value="INNER MEMBRANE PROTEIN YBAN"/>
    <property type="match status" value="1"/>
</dbReference>
<proteinExistence type="predicted"/>
<dbReference type="Pfam" id="PF04304">
    <property type="entry name" value="DUF454"/>
    <property type="match status" value="1"/>
</dbReference>
<feature type="transmembrane region" description="Helical" evidence="1">
    <location>
        <begin position="76"/>
        <end position="95"/>
    </location>
</feature>
<evidence type="ECO:0000256" key="1">
    <source>
        <dbReference type="SAM" id="Phobius"/>
    </source>
</evidence>
<dbReference type="InterPro" id="IPR007401">
    <property type="entry name" value="DUF454"/>
</dbReference>
<gene>
    <name evidence="2" type="primary">ybaN_5</name>
    <name evidence="2" type="ORF">SDC9_44761</name>
</gene>
<comment type="caution">
    <text evidence="2">The sequence shown here is derived from an EMBL/GenBank/DDBJ whole genome shotgun (WGS) entry which is preliminary data.</text>
</comment>
<organism evidence="2">
    <name type="scientific">bioreactor metagenome</name>
    <dbReference type="NCBI Taxonomy" id="1076179"/>
    <lineage>
        <taxon>unclassified sequences</taxon>
        <taxon>metagenomes</taxon>
        <taxon>ecological metagenomes</taxon>
    </lineage>
</organism>
<sequence>MVKNKALRILLAALGLLCVALGFLGILLPILPTTPFILLAAVLFSFSNRGLGLWLEKNKTFGPYLKHWKEGTGIPRAVKVKVLSMLWVSLTITFFLLQKPLLIAMLAAIGTSVSIYIISIKPKTTVKPSTISCNP</sequence>
<name>A0A644W495_9ZZZZ</name>
<feature type="transmembrane region" description="Helical" evidence="1">
    <location>
        <begin position="101"/>
        <end position="119"/>
    </location>
</feature>
<accession>A0A644W495</accession>
<protein>
    <submittedName>
        <fullName evidence="2">Inner membrane protein YbaN</fullName>
    </submittedName>
</protein>
<evidence type="ECO:0000313" key="2">
    <source>
        <dbReference type="EMBL" id="MPL98555.1"/>
    </source>
</evidence>